<dbReference type="Proteomes" id="UP000610966">
    <property type="component" value="Unassembled WGS sequence"/>
</dbReference>
<dbReference type="EMBL" id="BOOG01000036">
    <property type="protein sequence ID" value="GIH71525.1"/>
    <property type="molecule type" value="Genomic_DNA"/>
</dbReference>
<evidence type="ECO:0000256" key="1">
    <source>
        <dbReference type="SAM" id="MobiDB-lite"/>
    </source>
</evidence>
<dbReference type="AlphaFoldDB" id="A0A8J3W0T7"/>
<protein>
    <submittedName>
        <fullName evidence="2">Uncharacterized protein</fullName>
    </submittedName>
</protein>
<name>A0A8J3W0T7_9ACTN</name>
<reference evidence="2" key="1">
    <citation type="submission" date="2021-01" db="EMBL/GenBank/DDBJ databases">
        <title>Whole genome shotgun sequence of Sphaerimonospora thailandensis NBRC 107569.</title>
        <authorList>
            <person name="Komaki H."/>
            <person name="Tamura T."/>
        </authorList>
    </citation>
    <scope>NUCLEOTIDE SEQUENCE</scope>
    <source>
        <strain evidence="2">NBRC 107569</strain>
    </source>
</reference>
<sequence length="101" mass="11309">MVAEEPVPDLADGQLPGPEPDAEHEDGEKHEHRDHQTGRAHRVPRSRRLCHRYGLRRRHSPRDLGGLGYDHVGDSRRAGGLCVGLVGQLRLGYPKNVIVIR</sequence>
<organism evidence="2 3">
    <name type="scientific">Sphaerimonospora thailandensis</name>
    <dbReference type="NCBI Taxonomy" id="795644"/>
    <lineage>
        <taxon>Bacteria</taxon>
        <taxon>Bacillati</taxon>
        <taxon>Actinomycetota</taxon>
        <taxon>Actinomycetes</taxon>
        <taxon>Streptosporangiales</taxon>
        <taxon>Streptosporangiaceae</taxon>
        <taxon>Sphaerimonospora</taxon>
    </lineage>
</organism>
<feature type="region of interest" description="Disordered" evidence="1">
    <location>
        <begin position="1"/>
        <end position="47"/>
    </location>
</feature>
<keyword evidence="3" id="KW-1185">Reference proteome</keyword>
<accession>A0A8J3W0T7</accession>
<gene>
    <name evidence="2" type="ORF">Mth01_37780</name>
</gene>
<feature type="compositionally biased region" description="Basic and acidic residues" evidence="1">
    <location>
        <begin position="26"/>
        <end position="37"/>
    </location>
</feature>
<comment type="caution">
    <text evidence="2">The sequence shown here is derived from an EMBL/GenBank/DDBJ whole genome shotgun (WGS) entry which is preliminary data.</text>
</comment>
<feature type="compositionally biased region" description="Basic residues" evidence="1">
    <location>
        <begin position="38"/>
        <end position="47"/>
    </location>
</feature>
<evidence type="ECO:0000313" key="2">
    <source>
        <dbReference type="EMBL" id="GIH71525.1"/>
    </source>
</evidence>
<proteinExistence type="predicted"/>
<evidence type="ECO:0000313" key="3">
    <source>
        <dbReference type="Proteomes" id="UP000610966"/>
    </source>
</evidence>